<comment type="caution">
    <text evidence="2">The sequence shown here is derived from an EMBL/GenBank/DDBJ whole genome shotgun (WGS) entry which is preliminary data.</text>
</comment>
<dbReference type="EMBL" id="JAPKHW010000048">
    <property type="protein sequence ID" value="MCX4150981.1"/>
    <property type="molecule type" value="Genomic_DNA"/>
</dbReference>
<dbReference type="EMBL" id="JAMXWF010000048">
    <property type="protein sequence ID" value="MDQ6412796.1"/>
    <property type="molecule type" value="Genomic_DNA"/>
</dbReference>
<gene>
    <name evidence="2" type="ORF">NIE36_37365</name>
    <name evidence="1" type="ORF">OSB80_37450</name>
</gene>
<dbReference type="RefSeq" id="WP_266243626.1">
    <property type="nucleotide sequence ID" value="NZ_JAMXWF010000048.1"/>
</dbReference>
<accession>A0AAP5BL03</accession>
<dbReference type="AlphaFoldDB" id="A0AAP5BL03"/>
<proteinExistence type="predicted"/>
<evidence type="ECO:0000313" key="3">
    <source>
        <dbReference type="Proteomes" id="UP001209412"/>
    </source>
</evidence>
<dbReference type="Proteomes" id="UP001209412">
    <property type="component" value="Unassembled WGS sequence"/>
</dbReference>
<evidence type="ECO:0000313" key="1">
    <source>
        <dbReference type="EMBL" id="MCX4150981.1"/>
    </source>
</evidence>
<evidence type="ECO:0000313" key="4">
    <source>
        <dbReference type="Proteomes" id="UP001242288"/>
    </source>
</evidence>
<reference evidence="2" key="1">
    <citation type="submission" date="2022-06" db="EMBL/GenBank/DDBJ databases">
        <title>PHB producers.</title>
        <authorList>
            <person name="Besaury L."/>
        </authorList>
    </citation>
    <scope>NUCLEOTIDE SEQUENCE</scope>
    <source>
        <strain evidence="2 3">SEWS6</strain>
    </source>
</reference>
<sequence>MAYADYYCVDGSADEEPLEVEERIELHRPPMVSYASRTGTRRNLAAMRAAGWRLLVSAAGVLRTEGMPYALDNGAWSAFQQGVPFDENAFMRAVDKLGEGADWIVLPDIVAGGLKSLDFSLAWLEKLRDLPTRLLIAVQDGMEIDDVRSLLSPAVGVFVGGTTEWKVATTMAWGSVARRRNCYLHVGRVNSDKRIRICAAAGANSVDGTSGSRFAKTIARLDRSVRQPDMFSRAHESLAEAQLAGEGLLLSSLID</sequence>
<name>A0AAP5BL03_9BURK</name>
<protein>
    <submittedName>
        <fullName evidence="2">Uncharacterized protein</fullName>
    </submittedName>
</protein>
<evidence type="ECO:0000313" key="2">
    <source>
        <dbReference type="EMBL" id="MDQ6412796.1"/>
    </source>
</evidence>
<dbReference type="Proteomes" id="UP001242288">
    <property type="component" value="Unassembled WGS sequence"/>
</dbReference>
<keyword evidence="3" id="KW-1185">Reference proteome</keyword>
<organism evidence="2 4">
    <name type="scientific">Paraburkholderia madseniana</name>
    <dbReference type="NCBI Taxonomy" id="2599607"/>
    <lineage>
        <taxon>Bacteria</taxon>
        <taxon>Pseudomonadati</taxon>
        <taxon>Pseudomonadota</taxon>
        <taxon>Betaproteobacteria</taxon>
        <taxon>Burkholderiales</taxon>
        <taxon>Burkholderiaceae</taxon>
        <taxon>Paraburkholderia</taxon>
    </lineage>
</organism>